<organism evidence="1 2">
    <name type="scientific">Gigaspora rosea</name>
    <dbReference type="NCBI Taxonomy" id="44941"/>
    <lineage>
        <taxon>Eukaryota</taxon>
        <taxon>Fungi</taxon>
        <taxon>Fungi incertae sedis</taxon>
        <taxon>Mucoromycota</taxon>
        <taxon>Glomeromycotina</taxon>
        <taxon>Glomeromycetes</taxon>
        <taxon>Diversisporales</taxon>
        <taxon>Gigasporaceae</taxon>
        <taxon>Gigaspora</taxon>
    </lineage>
</organism>
<accession>A0A397TNW8</accession>
<dbReference type="Proteomes" id="UP000266673">
    <property type="component" value="Unassembled WGS sequence"/>
</dbReference>
<evidence type="ECO:0000313" key="2">
    <source>
        <dbReference type="Proteomes" id="UP000266673"/>
    </source>
</evidence>
<protein>
    <submittedName>
        <fullName evidence="1">Uncharacterized protein</fullName>
    </submittedName>
</protein>
<dbReference type="InterPro" id="IPR032675">
    <property type="entry name" value="LRR_dom_sf"/>
</dbReference>
<dbReference type="AlphaFoldDB" id="A0A397TNW8"/>
<dbReference type="EMBL" id="QKWP01006437">
    <property type="protein sequence ID" value="RIA99890.1"/>
    <property type="molecule type" value="Genomic_DNA"/>
</dbReference>
<dbReference type="OrthoDB" id="10536582at2759"/>
<reference evidence="1 2" key="1">
    <citation type="submission" date="2018-06" db="EMBL/GenBank/DDBJ databases">
        <title>Comparative genomics reveals the genomic features of Rhizophagus irregularis, R. cerebriforme, R. diaphanum and Gigaspora rosea, and their symbiotic lifestyle signature.</title>
        <authorList>
            <person name="Morin E."/>
            <person name="San Clemente H."/>
            <person name="Chen E.C.H."/>
            <person name="De La Providencia I."/>
            <person name="Hainaut M."/>
            <person name="Kuo A."/>
            <person name="Kohler A."/>
            <person name="Murat C."/>
            <person name="Tang N."/>
            <person name="Roy S."/>
            <person name="Loubradou J."/>
            <person name="Henrissat B."/>
            <person name="Grigoriev I.V."/>
            <person name="Corradi N."/>
            <person name="Roux C."/>
            <person name="Martin F.M."/>
        </authorList>
    </citation>
    <scope>NUCLEOTIDE SEQUENCE [LARGE SCALE GENOMIC DNA]</scope>
    <source>
        <strain evidence="1 2">DAOM 194757</strain>
    </source>
</reference>
<dbReference type="Gene3D" id="3.80.10.10">
    <property type="entry name" value="Ribonuclease Inhibitor"/>
    <property type="match status" value="1"/>
</dbReference>
<name>A0A397TNW8_9GLOM</name>
<comment type="caution">
    <text evidence="1">The sequence shown here is derived from an EMBL/GenBank/DDBJ whole genome shotgun (WGS) entry which is preliminary data.</text>
</comment>
<sequence>MIIKAQEKLKEFSFNGAESWVEEIIKALQFHANSLTSIQLNVKISASSLYSLAKCKNLKNLVLKNIKMPTLKN</sequence>
<keyword evidence="2" id="KW-1185">Reference proteome</keyword>
<evidence type="ECO:0000313" key="1">
    <source>
        <dbReference type="EMBL" id="RIA99890.1"/>
    </source>
</evidence>
<proteinExistence type="predicted"/>
<gene>
    <name evidence="1" type="ORF">C2G38_2236818</name>
</gene>